<name>A0A5B7F037_PORTR</name>
<keyword evidence="1" id="KW-0472">Membrane</keyword>
<gene>
    <name evidence="2" type="ORF">E2C01_032249</name>
</gene>
<dbReference type="GO" id="GO:0001517">
    <property type="term" value="F:N-acetylglucosamine 6-O-sulfotransferase activity"/>
    <property type="evidence" value="ECO:0007669"/>
    <property type="project" value="TreeGrafter"/>
</dbReference>
<protein>
    <submittedName>
        <fullName evidence="2">Uncharacterized protein</fullName>
    </submittedName>
</protein>
<sequence length="386" mass="44081">MRATRCLVRRVVWLGAVVMVAAPCMLLLLLVSRKDHASNLLQDPNAPVVLVADDTDDGVRQQKQQRQGFFGQGHVGRNDSFWTTHQGLQETGSSLARLFLVYALPHGGGGLVSEAIFNVHPKEVFFLYQPLHNLPPIISQTNKRPVEWLQLLLNCSLDVAGHLLHLPHLWKSRSFRFIHATHCHPHQLDMAKCVEIACQRSKFRAVFTSQLTMVEITELLTVYHHLLKVVVVVRDPRALLATRFRSRPRPSAQHLQLQAERICITMAAKISSAHSLQYHFPGTVLVLHHEHLVSHPVSVMEAVNQFLGLRVSHHHLAATLAFLGLDAPEQERLQLVNMWQLDFTLQEVRHMDKSCDRYYQGLQYLPVPFTITIRTNFFVPWWEAKL</sequence>
<comment type="caution">
    <text evidence="2">The sequence shown here is derived from an EMBL/GenBank/DDBJ whole genome shotgun (WGS) entry which is preliminary data.</text>
</comment>
<dbReference type="InterPro" id="IPR051135">
    <property type="entry name" value="Gal/GlcNAc/GalNAc_ST"/>
</dbReference>
<dbReference type="PANTHER" id="PTHR10704:SF44">
    <property type="entry name" value="LD35051P-RELATED"/>
    <property type="match status" value="1"/>
</dbReference>
<dbReference type="GO" id="GO:0006790">
    <property type="term" value="P:sulfur compound metabolic process"/>
    <property type="evidence" value="ECO:0007669"/>
    <property type="project" value="TreeGrafter"/>
</dbReference>
<feature type="transmembrane region" description="Helical" evidence="1">
    <location>
        <begin position="12"/>
        <end position="31"/>
    </location>
</feature>
<evidence type="ECO:0000313" key="2">
    <source>
        <dbReference type="EMBL" id="MPC38736.1"/>
    </source>
</evidence>
<organism evidence="2 3">
    <name type="scientific">Portunus trituberculatus</name>
    <name type="common">Swimming crab</name>
    <name type="synonym">Neptunus trituberculatus</name>
    <dbReference type="NCBI Taxonomy" id="210409"/>
    <lineage>
        <taxon>Eukaryota</taxon>
        <taxon>Metazoa</taxon>
        <taxon>Ecdysozoa</taxon>
        <taxon>Arthropoda</taxon>
        <taxon>Crustacea</taxon>
        <taxon>Multicrustacea</taxon>
        <taxon>Malacostraca</taxon>
        <taxon>Eumalacostraca</taxon>
        <taxon>Eucarida</taxon>
        <taxon>Decapoda</taxon>
        <taxon>Pleocyemata</taxon>
        <taxon>Brachyura</taxon>
        <taxon>Eubrachyura</taxon>
        <taxon>Portunoidea</taxon>
        <taxon>Portunidae</taxon>
        <taxon>Portuninae</taxon>
        <taxon>Portunus</taxon>
    </lineage>
</organism>
<dbReference type="GO" id="GO:0006044">
    <property type="term" value="P:N-acetylglucosamine metabolic process"/>
    <property type="evidence" value="ECO:0007669"/>
    <property type="project" value="TreeGrafter"/>
</dbReference>
<dbReference type="AlphaFoldDB" id="A0A5B7F037"/>
<dbReference type="Gene3D" id="3.40.50.300">
    <property type="entry name" value="P-loop containing nucleotide triphosphate hydrolases"/>
    <property type="match status" value="1"/>
</dbReference>
<dbReference type="EMBL" id="VSRR010004156">
    <property type="protein sequence ID" value="MPC38736.1"/>
    <property type="molecule type" value="Genomic_DNA"/>
</dbReference>
<dbReference type="InterPro" id="IPR027417">
    <property type="entry name" value="P-loop_NTPase"/>
</dbReference>
<evidence type="ECO:0000256" key="1">
    <source>
        <dbReference type="SAM" id="Phobius"/>
    </source>
</evidence>
<reference evidence="2 3" key="1">
    <citation type="submission" date="2019-05" db="EMBL/GenBank/DDBJ databases">
        <title>Another draft genome of Portunus trituberculatus and its Hox gene families provides insights of decapod evolution.</title>
        <authorList>
            <person name="Jeong J.-H."/>
            <person name="Song I."/>
            <person name="Kim S."/>
            <person name="Choi T."/>
            <person name="Kim D."/>
            <person name="Ryu S."/>
            <person name="Kim W."/>
        </authorList>
    </citation>
    <scope>NUCLEOTIDE SEQUENCE [LARGE SCALE GENOMIC DNA]</scope>
    <source>
        <tissue evidence="2">Muscle</tissue>
    </source>
</reference>
<keyword evidence="1" id="KW-0812">Transmembrane</keyword>
<evidence type="ECO:0000313" key="3">
    <source>
        <dbReference type="Proteomes" id="UP000324222"/>
    </source>
</evidence>
<keyword evidence="1" id="KW-1133">Transmembrane helix</keyword>
<dbReference type="Proteomes" id="UP000324222">
    <property type="component" value="Unassembled WGS sequence"/>
</dbReference>
<keyword evidence="3" id="KW-1185">Reference proteome</keyword>
<dbReference type="SUPFAM" id="SSF52540">
    <property type="entry name" value="P-loop containing nucleoside triphosphate hydrolases"/>
    <property type="match status" value="1"/>
</dbReference>
<proteinExistence type="predicted"/>
<dbReference type="Pfam" id="PF13469">
    <property type="entry name" value="Sulfotransfer_3"/>
    <property type="match status" value="1"/>
</dbReference>
<dbReference type="OrthoDB" id="5987729at2759"/>
<dbReference type="PANTHER" id="PTHR10704">
    <property type="entry name" value="CARBOHYDRATE SULFOTRANSFERASE"/>
    <property type="match status" value="1"/>
</dbReference>
<accession>A0A5B7F037</accession>